<reference evidence="4 5" key="1">
    <citation type="submission" date="2018-09" db="EMBL/GenBank/DDBJ databases">
        <title>Murine metabolic-syndrome-specific gut microbial biobank.</title>
        <authorList>
            <person name="Liu C."/>
        </authorList>
    </citation>
    <scope>NUCLEOTIDE SEQUENCE [LARGE SCALE GENOMIC DNA]</scope>
    <source>
        <strain evidence="4 5">0.1xD8-82</strain>
    </source>
</reference>
<accession>A0A3A9APL0</accession>
<dbReference type="AlphaFoldDB" id="A0A3A9APL0"/>
<evidence type="ECO:0000259" key="2">
    <source>
        <dbReference type="Pfam" id="PF16586"/>
    </source>
</evidence>
<evidence type="ECO:0000313" key="4">
    <source>
        <dbReference type="EMBL" id="RKI93337.1"/>
    </source>
</evidence>
<dbReference type="Pfam" id="PF18310">
    <property type="entry name" value="DUF5605"/>
    <property type="match status" value="1"/>
</dbReference>
<dbReference type="InterPro" id="IPR041239">
    <property type="entry name" value="DUF5605"/>
</dbReference>
<organism evidence="4 5">
    <name type="scientific">Parablautia intestinalis</name>
    <dbReference type="NCBI Taxonomy" id="2320100"/>
    <lineage>
        <taxon>Bacteria</taxon>
        <taxon>Bacillati</taxon>
        <taxon>Bacillota</taxon>
        <taxon>Clostridia</taxon>
        <taxon>Lachnospirales</taxon>
        <taxon>Lachnospiraceae</taxon>
        <taxon>Parablautia</taxon>
    </lineage>
</organism>
<dbReference type="Proteomes" id="UP000280696">
    <property type="component" value="Unassembled WGS sequence"/>
</dbReference>
<sequence length="510" mass="59307">MDYPASVPKWGVYELSIKGPAEGNPFMEHWVKAGFEGRNEKIKVDGFYDGEGVYRVRFMPSFEGEYTAVITSDFGAQAEVNFMVTQPEEGNHGPMRVMNNYHFAYEDGTPYFSIGTTCYAWVFQKEELRRQTLLQLKDSAFNKIRFCLTPKHYIHNLVDPVTFPYEGTPIDRSHITEENFVTGDWPYDYDNHFDYIRLNPKHFQLLDEAICGLGKLGIEADLIVMHPYDCWGFSKMTRQQDDLYWNYVVARFAAYHNVWWSLANEWDLLTEKTVDDWEHYAQILIDKDPYRHLRGIHNCMRVYDHTRPWITHCSMQRTDLYKTTEMVSEYRIRYGKPVVMDEVAYEGNIEQGWGNITGEEMIRRFWEGICNGGYVGHGETYIDPEDILWWSHGGKLHGTSNERLKFLAEFAKTLPKGGLKPVKMAWDASCAVPEDEMPFGQGSPSLILMYLGFNRPSFRQWVLPEGSYQIDIIDTWNMTIESAGIFKGFSHIELPGKQYIALCAHRIDIV</sequence>
<dbReference type="Pfam" id="PF16586">
    <property type="entry name" value="DUF5060"/>
    <property type="match status" value="1"/>
</dbReference>
<dbReference type="InterPro" id="IPR013783">
    <property type="entry name" value="Ig-like_fold"/>
</dbReference>
<dbReference type="PANTHER" id="PTHR37836">
    <property type="entry name" value="LMO1036 PROTEIN"/>
    <property type="match status" value="1"/>
</dbReference>
<name>A0A3A9APL0_9FIRM</name>
<dbReference type="InterPro" id="IPR025277">
    <property type="entry name" value="Apiosidase-like_cat_dom"/>
</dbReference>
<proteinExistence type="predicted"/>
<feature type="domain" description="DUF5060" evidence="2">
    <location>
        <begin position="7"/>
        <end position="68"/>
    </location>
</feature>
<feature type="domain" description="DUF5605" evidence="3">
    <location>
        <begin position="438"/>
        <end position="502"/>
    </location>
</feature>
<keyword evidence="5" id="KW-1185">Reference proteome</keyword>
<evidence type="ECO:0000259" key="1">
    <source>
        <dbReference type="Pfam" id="PF13204"/>
    </source>
</evidence>
<evidence type="ECO:0000259" key="3">
    <source>
        <dbReference type="Pfam" id="PF18310"/>
    </source>
</evidence>
<feature type="domain" description="Apiosidase-like catalytic" evidence="1">
    <location>
        <begin position="99"/>
        <end position="377"/>
    </location>
</feature>
<dbReference type="Gene3D" id="3.20.20.80">
    <property type="entry name" value="Glycosidases"/>
    <property type="match status" value="1"/>
</dbReference>
<protein>
    <submittedName>
        <fullName evidence="4">DUF5060 domain-containing protein</fullName>
    </submittedName>
</protein>
<gene>
    <name evidence="4" type="ORF">D7V94_04610</name>
</gene>
<dbReference type="SUPFAM" id="SSF51445">
    <property type="entry name" value="(Trans)glycosidases"/>
    <property type="match status" value="1"/>
</dbReference>
<dbReference type="Gene3D" id="2.60.40.10">
    <property type="entry name" value="Immunoglobulins"/>
    <property type="match status" value="1"/>
</dbReference>
<dbReference type="Gene3D" id="2.60.40.3950">
    <property type="match status" value="1"/>
</dbReference>
<evidence type="ECO:0000313" key="5">
    <source>
        <dbReference type="Proteomes" id="UP000280696"/>
    </source>
</evidence>
<dbReference type="Pfam" id="PF13204">
    <property type="entry name" value="Apiosidase"/>
    <property type="match status" value="1"/>
</dbReference>
<dbReference type="InterPro" id="IPR032260">
    <property type="entry name" value="DUF5060"/>
</dbReference>
<dbReference type="EMBL" id="RAYQ01000003">
    <property type="protein sequence ID" value="RKI93337.1"/>
    <property type="molecule type" value="Genomic_DNA"/>
</dbReference>
<dbReference type="PANTHER" id="PTHR37836:SF2">
    <property type="entry name" value="DUF4038 DOMAIN-CONTAINING PROTEIN"/>
    <property type="match status" value="1"/>
</dbReference>
<comment type="caution">
    <text evidence="4">The sequence shown here is derived from an EMBL/GenBank/DDBJ whole genome shotgun (WGS) entry which is preliminary data.</text>
</comment>
<dbReference type="InterPro" id="IPR017853">
    <property type="entry name" value="GH"/>
</dbReference>
<dbReference type="OrthoDB" id="127163at2"/>